<dbReference type="RefSeq" id="WP_123742516.1">
    <property type="nucleotide sequence ID" value="NZ_RJKM01000001.1"/>
</dbReference>
<keyword evidence="3" id="KW-1185">Reference proteome</keyword>
<protein>
    <submittedName>
        <fullName evidence="2">Methyltransferase family protein</fullName>
    </submittedName>
</protein>
<sequence length="273" mass="29793">MTAADHAQWGFPTSTGLAFTRADIVDAHFDACLPTYLELVRAAGFRPGQHVLDAGSGGGRFLPHLAGLVGPGGRLTALDLAAENVALIRERWPTLADAWQGDLLALPFPDDEFDAAWCANTVQYLDDEQLRTALAELRRVVKPGGLVAVKDLDASAITVHPGPRFLVTDFFRRAALHSGYAHNLLRTRDLHLFLKEAGFSDVWQQTRISEHFAPFTAAEREFYTRSCASLAAQAGDDPHWTPFLDVGDRRNPLNAPDAYIAEGAVLAVGRVPR</sequence>
<dbReference type="InterPro" id="IPR029063">
    <property type="entry name" value="SAM-dependent_MTases_sf"/>
</dbReference>
<evidence type="ECO:0000259" key="1">
    <source>
        <dbReference type="Pfam" id="PF13649"/>
    </source>
</evidence>
<dbReference type="Proteomes" id="UP000268727">
    <property type="component" value="Unassembled WGS sequence"/>
</dbReference>
<dbReference type="AlphaFoldDB" id="A0A3N1H1Z0"/>
<dbReference type="SUPFAM" id="SSF53335">
    <property type="entry name" value="S-adenosyl-L-methionine-dependent methyltransferases"/>
    <property type="match status" value="1"/>
</dbReference>
<dbReference type="EMBL" id="RJKM01000001">
    <property type="protein sequence ID" value="ROP36555.1"/>
    <property type="molecule type" value="Genomic_DNA"/>
</dbReference>
<keyword evidence="2" id="KW-0489">Methyltransferase</keyword>
<dbReference type="PANTHER" id="PTHR42912:SF93">
    <property type="entry name" value="N6-ADENOSINE-METHYLTRANSFERASE TMT1A"/>
    <property type="match status" value="1"/>
</dbReference>
<dbReference type="CDD" id="cd02440">
    <property type="entry name" value="AdoMet_MTases"/>
    <property type="match status" value="1"/>
</dbReference>
<dbReference type="InterPro" id="IPR050508">
    <property type="entry name" value="Methyltransf_Superfamily"/>
</dbReference>
<name>A0A3N1H1Z0_9PSEU</name>
<dbReference type="PANTHER" id="PTHR42912">
    <property type="entry name" value="METHYLTRANSFERASE"/>
    <property type="match status" value="1"/>
</dbReference>
<comment type="caution">
    <text evidence="2">The sequence shown here is derived from an EMBL/GenBank/DDBJ whole genome shotgun (WGS) entry which is preliminary data.</text>
</comment>
<organism evidence="2 3">
    <name type="scientific">Saccharothrix texasensis</name>
    <dbReference type="NCBI Taxonomy" id="103734"/>
    <lineage>
        <taxon>Bacteria</taxon>
        <taxon>Bacillati</taxon>
        <taxon>Actinomycetota</taxon>
        <taxon>Actinomycetes</taxon>
        <taxon>Pseudonocardiales</taxon>
        <taxon>Pseudonocardiaceae</taxon>
        <taxon>Saccharothrix</taxon>
    </lineage>
</organism>
<reference evidence="2 3" key="1">
    <citation type="submission" date="2018-11" db="EMBL/GenBank/DDBJ databases">
        <title>Sequencing the genomes of 1000 actinobacteria strains.</title>
        <authorList>
            <person name="Klenk H.-P."/>
        </authorList>
    </citation>
    <scope>NUCLEOTIDE SEQUENCE [LARGE SCALE GENOMIC DNA]</scope>
    <source>
        <strain evidence="2 3">DSM 44231</strain>
    </source>
</reference>
<gene>
    <name evidence="2" type="ORF">EDD40_1829</name>
</gene>
<evidence type="ECO:0000313" key="3">
    <source>
        <dbReference type="Proteomes" id="UP000268727"/>
    </source>
</evidence>
<dbReference type="InterPro" id="IPR041698">
    <property type="entry name" value="Methyltransf_25"/>
</dbReference>
<keyword evidence="2" id="KW-0808">Transferase</keyword>
<dbReference type="OrthoDB" id="9795634at2"/>
<accession>A0A3N1H1Z0</accession>
<dbReference type="GO" id="GO:0032259">
    <property type="term" value="P:methylation"/>
    <property type="evidence" value="ECO:0007669"/>
    <property type="project" value="UniProtKB-KW"/>
</dbReference>
<dbReference type="Pfam" id="PF13649">
    <property type="entry name" value="Methyltransf_25"/>
    <property type="match status" value="1"/>
</dbReference>
<dbReference type="GO" id="GO:0008168">
    <property type="term" value="F:methyltransferase activity"/>
    <property type="evidence" value="ECO:0007669"/>
    <property type="project" value="UniProtKB-KW"/>
</dbReference>
<proteinExistence type="predicted"/>
<dbReference type="Gene3D" id="3.40.50.150">
    <property type="entry name" value="Vaccinia Virus protein VP39"/>
    <property type="match status" value="1"/>
</dbReference>
<evidence type="ECO:0000313" key="2">
    <source>
        <dbReference type="EMBL" id="ROP36555.1"/>
    </source>
</evidence>
<feature type="domain" description="Methyltransferase" evidence="1">
    <location>
        <begin position="51"/>
        <end position="145"/>
    </location>
</feature>